<dbReference type="Pfam" id="PF05593">
    <property type="entry name" value="RHS_repeat"/>
    <property type="match status" value="8"/>
</dbReference>
<dbReference type="SUPFAM" id="SSF50952">
    <property type="entry name" value="Soluble quinoprotein glucose dehydrogenase"/>
    <property type="match status" value="1"/>
</dbReference>
<dbReference type="InterPro" id="IPR031325">
    <property type="entry name" value="RHS_repeat"/>
</dbReference>
<protein>
    <submittedName>
        <fullName evidence="5">DUF6531 domain-containing protein</fullName>
    </submittedName>
</protein>
<keyword evidence="1" id="KW-0677">Repeat</keyword>
<dbReference type="NCBIfam" id="TIGR03696">
    <property type="entry name" value="Rhs_assc_core"/>
    <property type="match status" value="1"/>
</dbReference>
<dbReference type="SUPFAM" id="SSF69322">
    <property type="entry name" value="Tricorn protease domain 2"/>
    <property type="match status" value="1"/>
</dbReference>
<dbReference type="PANTHER" id="PTHR32305:SF15">
    <property type="entry name" value="PROTEIN RHSA-RELATED"/>
    <property type="match status" value="1"/>
</dbReference>
<dbReference type="Pfam" id="PF25023">
    <property type="entry name" value="TEN_YD-shell"/>
    <property type="match status" value="1"/>
</dbReference>
<evidence type="ECO:0000256" key="2">
    <source>
        <dbReference type="SAM" id="MobiDB-lite"/>
    </source>
</evidence>
<feature type="region of interest" description="Disordered" evidence="2">
    <location>
        <begin position="1179"/>
        <end position="1205"/>
    </location>
</feature>
<evidence type="ECO:0000313" key="5">
    <source>
        <dbReference type="EMBL" id="MCK9875500.1"/>
    </source>
</evidence>
<dbReference type="InterPro" id="IPR011041">
    <property type="entry name" value="Quinoprot_gluc/sorb_DH_b-prop"/>
</dbReference>
<dbReference type="InterPro" id="IPR045351">
    <property type="entry name" value="DUF6531"/>
</dbReference>
<dbReference type="EMBL" id="JALKFT010000005">
    <property type="protein sequence ID" value="MCK9875500.1"/>
    <property type="molecule type" value="Genomic_DNA"/>
</dbReference>
<dbReference type="Gene3D" id="2.180.10.10">
    <property type="entry name" value="RHS repeat-associated core"/>
    <property type="match status" value="4"/>
</dbReference>
<reference evidence="5 6" key="1">
    <citation type="submission" date="2022-04" db="EMBL/GenBank/DDBJ databases">
        <title>Genome diversity in the genus Frankia.</title>
        <authorList>
            <person name="Carlos-Shanley C."/>
            <person name="Hahn D."/>
        </authorList>
    </citation>
    <scope>NUCLEOTIDE SEQUENCE [LARGE SCALE GENOMIC DNA]</scope>
    <source>
        <strain evidence="5 6">Ag45/Mut15</strain>
    </source>
</reference>
<comment type="caution">
    <text evidence="5">The sequence shown here is derived from an EMBL/GenBank/DDBJ whole genome shotgun (WGS) entry which is preliminary data.</text>
</comment>
<dbReference type="Pfam" id="PF20148">
    <property type="entry name" value="DUF6531"/>
    <property type="match status" value="1"/>
</dbReference>
<keyword evidence="6" id="KW-1185">Reference proteome</keyword>
<accession>A0ABT0JVP4</accession>
<dbReference type="InterPro" id="IPR022385">
    <property type="entry name" value="Rhs_assc_core"/>
</dbReference>
<dbReference type="InterPro" id="IPR056823">
    <property type="entry name" value="TEN-like_YD-shell"/>
</dbReference>
<dbReference type="InterPro" id="IPR050708">
    <property type="entry name" value="T6SS_VgrG/RHS"/>
</dbReference>
<feature type="compositionally biased region" description="Low complexity" evidence="2">
    <location>
        <begin position="1181"/>
        <end position="1195"/>
    </location>
</feature>
<dbReference type="NCBIfam" id="TIGR01643">
    <property type="entry name" value="YD_repeat_2x"/>
    <property type="match status" value="14"/>
</dbReference>
<dbReference type="InterPro" id="IPR006530">
    <property type="entry name" value="YD"/>
</dbReference>
<feature type="domain" description="DUF6531" evidence="3">
    <location>
        <begin position="118"/>
        <end position="175"/>
    </location>
</feature>
<proteinExistence type="predicted"/>
<evidence type="ECO:0000256" key="1">
    <source>
        <dbReference type="ARBA" id="ARBA00022737"/>
    </source>
</evidence>
<sequence>MTDAHAAREGLFLQVLGVRAYYDDVVARLGPQYSLSHPDLWAKMGRHLTDAGVLEDFVGAVRDAFVAADRGPGQVTVSDNRIAWYLEQAGITALPTETLTVDAPETRGRLLDSGFVDDPVCTANGNFVMQEFDLPLPGRAAVAGWQRTYNSRAYGRPGALGRGWSCWADTVLDLGDDPVGPVGPVGPAPAAGQGGASGPAEVLGWRGLDGAESLVAWPRADMPTAMAGLGGTLHLDGGGFRFTRGQDESWWYDGSGRPVRVRSGPSEIVLTWADGRLERVGYPRSGRFLDVGWDDAGELITAVRASDGRVVRYSYDDGRLVAVEGGPQGAQRYRHEGELLAEAFDADGVRLFHNTYDGAGRVLAQAAPEGRVVRFDYPGGYRTLVTDSSDGPGGAGGGAINEYRHDTAGRLVCVVDDADRAFRRVFDESGRLRGVRERSGASWSMDYDDAGNLSRRTGPNGGTEQWVWDSAGRLGTHTGPDGSRTRWLYAGAARTPVEIVDAAGAVTRITVTADDLPSRIVDPDGVSTHLRWDGDGQLVGTRVAGGGRVRLRYDAAGRLVGMVGADGGSWRWECDEAGRVVAQEAPDGTRSRFTHTPAGRRDGYLDPAGGWWRSRYGPHGLVEEVTDPTGSSVRFGYDLVGNTTSIMAPDGQVFAFEYDGLSRLTALRDPAGSTCRRDYDPDGRLTVETDAEGREWRHGYDAAGHPTELTGPDGRVWRRGYDPAGRLVSETEPDGATVRHEYDPAGRRTAVIDAAGRRSTARWTPGGRLAAQVTPSGRRTSHGYDSAGRLAQTVSPAGGITRYQHDPAGRPTTLTTAAGRRTRWEYDARGDVRAIVDSDGGRTEMVRDHLGLPTTITGPDGAVHAYTYDARGGMLSAVDPLGAVTRYAYDVRGQLREWTDPAGGRHELAYDAVGWLTGHTDPLGRTTSVTHTRSGLVDTVRHADGTGLRWWHDIAGRPTGVGLPDEPQPRLQYSYDEADRLTRADQSSAVPVTRATRTAARPIAATYGPTSDFADRSVTLTYDVTGRLLTRSTAAGRLEWTYDPDGRCLTVGQPGRAPIRHDHDADGNLSAVEHPLLGRRAILRDADGRPLHPDRIVERDPAGRTTRLVDQGREMRFAYDAAGQLVTADGPWGRQTLTWDAAGRLRTETHRTAATAASTATIDHWTYDAAGQLVEHQRDTAGPPVAAAPPVAAGPSTRAGQPATQTSRTLFSYDAAGRRTTVTGPTGTRTYAWDAFGRISAVHASGTSGTDQTINWVLDALGDPLQIDGTSLLWDPVTWPGTVHSLGTTTYTHTDDAIGVLPASSSPPTGPPSWYATDWQHSLGGAPGVPGAYDPWGSPIPAGPTDPPANRLIGLGYRGELTVDGLVWQRERLLDPATRSFLSPDPLEHVPGMPGAGNPYHYAWNDPVGRLDPTGLKPISDDAYDAYRSQQTRNTFGRAWHTIEHDPWGTLAAAGVIAVGVGLCFTPLAPLAAAGSGILFGAGISAGIGLATGSFDPRDVAISGAAGGVGAGLGNYRAVSVMTPRLFAPATTAGAATGGIGDLTDQELTNPGHLDVERLVQNTATGGFLGGASRFVSGRNIAARTIPVIGRLPDTAVAQRWPGHEVLALRPWLTGPWSKDINARWMDGIIREKRVVYLGSEPDMVDIFVERKGENVLRVEVRTLLLAGYKRMGDYYVPSGG</sequence>
<evidence type="ECO:0000259" key="3">
    <source>
        <dbReference type="Pfam" id="PF20148"/>
    </source>
</evidence>
<feature type="domain" description="Teneurin-like YD-shell" evidence="4">
    <location>
        <begin position="885"/>
        <end position="1050"/>
    </location>
</feature>
<dbReference type="PANTHER" id="PTHR32305">
    <property type="match status" value="1"/>
</dbReference>
<evidence type="ECO:0000313" key="6">
    <source>
        <dbReference type="Proteomes" id="UP001201873"/>
    </source>
</evidence>
<dbReference type="Proteomes" id="UP001201873">
    <property type="component" value="Unassembled WGS sequence"/>
</dbReference>
<evidence type="ECO:0000259" key="4">
    <source>
        <dbReference type="Pfam" id="PF25023"/>
    </source>
</evidence>
<organism evidence="5 6">
    <name type="scientific">Frankia umida</name>
    <dbReference type="NCBI Taxonomy" id="573489"/>
    <lineage>
        <taxon>Bacteria</taxon>
        <taxon>Bacillati</taxon>
        <taxon>Actinomycetota</taxon>
        <taxon>Actinomycetes</taxon>
        <taxon>Frankiales</taxon>
        <taxon>Frankiaceae</taxon>
        <taxon>Frankia</taxon>
    </lineage>
</organism>
<gene>
    <name evidence="5" type="ORF">MXD59_06880</name>
</gene>
<name>A0ABT0JVP4_9ACTN</name>